<dbReference type="AlphaFoldDB" id="A0A2I0SBH4"/>
<dbReference type="GO" id="GO:0031071">
    <property type="term" value="F:cysteine desulfurase activity"/>
    <property type="evidence" value="ECO:0007669"/>
    <property type="project" value="UniProtKB-EC"/>
</dbReference>
<comment type="similarity">
    <text evidence="2">Belongs to the class-V pyridoxal-phosphate-dependent aminotransferase family. NifS/IscS subfamily.</text>
</comment>
<name>A0A2I0SBH4_9ACTN</name>
<evidence type="ECO:0000256" key="6">
    <source>
        <dbReference type="ARBA" id="ARBA00022898"/>
    </source>
</evidence>
<dbReference type="Gene3D" id="3.40.640.10">
    <property type="entry name" value="Type I PLP-dependent aspartate aminotransferase-like (Major domain)"/>
    <property type="match status" value="1"/>
</dbReference>
<dbReference type="InterPro" id="IPR015424">
    <property type="entry name" value="PyrdxlP-dep_Trfase"/>
</dbReference>
<sequence length="380" mass="41255">MVAYLDVAATTRVDPRVADVVLHWMTEDFGNAGSRTHEYGTRAKAAVQEARTFLAETVGAQPEEVIFTSGATESNNIALLGMAPYGEKHQRRHIITSAIEHKAVIEPLMHLQSRGFEVDFLEPGPSGRVTTEAVLEKLRPDTLLVSLMHVNNETGVVQPVAELAEKLRETSTYFHVDAAQGYSKIPEDLMAPIDLISISGHKIGAPKGVGALITRRRGWNKAPLEPIMFGGGQERKLRPGTLPVPLIMGLYEAAKLFQEGQARWERDAVAMRERLLAALGKTRFRINGDAEHSVPHILNVTFDGLNAEALIVRLKGQVAVATGSACTSASYTPSHVLTAMGLPPEVATNGLRFSWFPSQVADFSPEELAETIARAQPAAS</sequence>
<dbReference type="InterPro" id="IPR000192">
    <property type="entry name" value="Aminotrans_V_dom"/>
</dbReference>
<dbReference type="EC" id="2.8.1.7" evidence="3"/>
<feature type="domain" description="Aminotransferase class V" evidence="11">
    <location>
        <begin position="4"/>
        <end position="354"/>
    </location>
</feature>
<evidence type="ECO:0000256" key="10">
    <source>
        <dbReference type="RuleBase" id="RU004504"/>
    </source>
</evidence>
<evidence type="ECO:0000256" key="9">
    <source>
        <dbReference type="ARBA" id="ARBA00050776"/>
    </source>
</evidence>
<organism evidence="12 13">
    <name type="scientific">Streptomyces populi</name>
    <dbReference type="NCBI Taxonomy" id="2058924"/>
    <lineage>
        <taxon>Bacteria</taxon>
        <taxon>Bacillati</taxon>
        <taxon>Actinomycetota</taxon>
        <taxon>Actinomycetes</taxon>
        <taxon>Kitasatosporales</taxon>
        <taxon>Streptomycetaceae</taxon>
        <taxon>Streptomyces</taxon>
    </lineage>
</organism>
<evidence type="ECO:0000256" key="4">
    <source>
        <dbReference type="ARBA" id="ARBA00022679"/>
    </source>
</evidence>
<dbReference type="PANTHER" id="PTHR11601:SF34">
    <property type="entry name" value="CYSTEINE DESULFURASE"/>
    <property type="match status" value="1"/>
</dbReference>
<proteinExistence type="inferred from homology"/>
<dbReference type="InterPro" id="IPR015422">
    <property type="entry name" value="PyrdxlP-dep_Trfase_small"/>
</dbReference>
<dbReference type="InterPro" id="IPR020578">
    <property type="entry name" value="Aminotrans_V_PyrdxlP_BS"/>
</dbReference>
<dbReference type="EMBL" id="PJOS01000191">
    <property type="protein sequence ID" value="PKT67280.1"/>
    <property type="molecule type" value="Genomic_DNA"/>
</dbReference>
<comment type="cofactor">
    <cofactor evidence="1 10">
        <name>pyridoxal 5'-phosphate</name>
        <dbReference type="ChEBI" id="CHEBI:597326"/>
    </cofactor>
</comment>
<dbReference type="InterPro" id="IPR016454">
    <property type="entry name" value="Cysteine_dSase"/>
</dbReference>
<dbReference type="PANTHER" id="PTHR11601">
    <property type="entry name" value="CYSTEINE DESULFURYLASE FAMILY MEMBER"/>
    <property type="match status" value="1"/>
</dbReference>
<evidence type="ECO:0000256" key="1">
    <source>
        <dbReference type="ARBA" id="ARBA00001933"/>
    </source>
</evidence>
<dbReference type="OrthoDB" id="9808002at2"/>
<dbReference type="GO" id="GO:0051536">
    <property type="term" value="F:iron-sulfur cluster binding"/>
    <property type="evidence" value="ECO:0007669"/>
    <property type="project" value="UniProtKB-KW"/>
</dbReference>
<evidence type="ECO:0000256" key="7">
    <source>
        <dbReference type="ARBA" id="ARBA00023004"/>
    </source>
</evidence>
<evidence type="ECO:0000313" key="13">
    <source>
        <dbReference type="Proteomes" id="UP000236178"/>
    </source>
</evidence>
<keyword evidence="6" id="KW-0663">Pyridoxal phosphate</keyword>
<dbReference type="PIRSF" id="PIRSF005572">
    <property type="entry name" value="NifS"/>
    <property type="match status" value="1"/>
</dbReference>
<evidence type="ECO:0000256" key="3">
    <source>
        <dbReference type="ARBA" id="ARBA00012239"/>
    </source>
</evidence>
<dbReference type="NCBIfam" id="TIGR03235">
    <property type="entry name" value="DNA_S_dndA"/>
    <property type="match status" value="1"/>
</dbReference>
<reference evidence="12 13" key="1">
    <citation type="submission" date="2017-12" db="EMBL/GenBank/DDBJ databases">
        <title>Streptomyces populusis sp. nov., a novel endophytic actinobacterium isolated from stems of Populus adenopoda Maxim.</title>
        <authorList>
            <person name="Wang Z."/>
        </authorList>
    </citation>
    <scope>NUCLEOTIDE SEQUENCE [LARGE SCALE GENOMIC DNA]</scope>
    <source>
        <strain evidence="12 13">A249</strain>
    </source>
</reference>
<evidence type="ECO:0000313" key="12">
    <source>
        <dbReference type="EMBL" id="PKT67280.1"/>
    </source>
</evidence>
<keyword evidence="5" id="KW-0479">Metal-binding</keyword>
<dbReference type="PROSITE" id="PS00595">
    <property type="entry name" value="AA_TRANSFER_CLASS_5"/>
    <property type="match status" value="1"/>
</dbReference>
<dbReference type="Gene3D" id="3.90.1150.10">
    <property type="entry name" value="Aspartate Aminotransferase, domain 1"/>
    <property type="match status" value="1"/>
</dbReference>
<comment type="catalytic activity">
    <reaction evidence="9">
        <text>(sulfur carrier)-H + L-cysteine = (sulfur carrier)-SH + L-alanine</text>
        <dbReference type="Rhea" id="RHEA:43892"/>
        <dbReference type="Rhea" id="RHEA-COMP:14737"/>
        <dbReference type="Rhea" id="RHEA-COMP:14739"/>
        <dbReference type="ChEBI" id="CHEBI:29917"/>
        <dbReference type="ChEBI" id="CHEBI:35235"/>
        <dbReference type="ChEBI" id="CHEBI:57972"/>
        <dbReference type="ChEBI" id="CHEBI:64428"/>
        <dbReference type="EC" id="2.8.1.7"/>
    </reaction>
</comment>
<evidence type="ECO:0000256" key="2">
    <source>
        <dbReference type="ARBA" id="ARBA00006490"/>
    </source>
</evidence>
<protein>
    <recommendedName>
        <fullName evidence="3">cysteine desulfurase</fullName>
        <ecNumber evidence="3">2.8.1.7</ecNumber>
    </recommendedName>
</protein>
<dbReference type="GO" id="GO:0046872">
    <property type="term" value="F:metal ion binding"/>
    <property type="evidence" value="ECO:0007669"/>
    <property type="project" value="UniProtKB-KW"/>
</dbReference>
<evidence type="ECO:0000256" key="5">
    <source>
        <dbReference type="ARBA" id="ARBA00022723"/>
    </source>
</evidence>
<keyword evidence="13" id="KW-1185">Reference proteome</keyword>
<dbReference type="InterPro" id="IPR015421">
    <property type="entry name" value="PyrdxlP-dep_Trfase_major"/>
</dbReference>
<keyword evidence="7" id="KW-0408">Iron</keyword>
<dbReference type="Gene3D" id="1.10.260.50">
    <property type="match status" value="1"/>
</dbReference>
<gene>
    <name evidence="12" type="primary">dndA</name>
    <name evidence="12" type="ORF">CW362_41260</name>
</gene>
<evidence type="ECO:0000259" key="11">
    <source>
        <dbReference type="Pfam" id="PF00266"/>
    </source>
</evidence>
<dbReference type="Pfam" id="PF00266">
    <property type="entry name" value="Aminotran_5"/>
    <property type="match status" value="1"/>
</dbReference>
<keyword evidence="8" id="KW-0411">Iron-sulfur</keyword>
<keyword evidence="4" id="KW-0808">Transferase</keyword>
<dbReference type="InterPro" id="IPR017644">
    <property type="entry name" value="Cysteine_desulfurase_DndA"/>
</dbReference>
<accession>A0A2I0SBH4</accession>
<dbReference type="SUPFAM" id="SSF53383">
    <property type="entry name" value="PLP-dependent transferases"/>
    <property type="match status" value="1"/>
</dbReference>
<comment type="caution">
    <text evidence="12">The sequence shown here is derived from an EMBL/GenBank/DDBJ whole genome shotgun (WGS) entry which is preliminary data.</text>
</comment>
<evidence type="ECO:0000256" key="8">
    <source>
        <dbReference type="ARBA" id="ARBA00023014"/>
    </source>
</evidence>
<dbReference type="Proteomes" id="UP000236178">
    <property type="component" value="Unassembled WGS sequence"/>
</dbReference>